<sequence>MNFISYVAEVSRGWDEPNARKMGRMKSQPNAKGEMYILNDDIDMKAKITTMARRLEELEMKNMQEVQAISQTPLLPMPCSICLSYEHLVDECPTIPTVREMFGDCNTYNSNWRDHPNFSWKPQPPQYQQPIQALQQASNLEQAMVNLSKVVGDFVGAQKFINAHLSQKIDSVESSLNKKMDEVQNDLSQKIDNLQDSISRFANLNTMQEKENSPSQPYQNSKGIHEVEAQKGESSMVKEVKTVITLSGKEVDLPTSKLEHKVESEAEKKRGRKSKERKRGKALRKMTILKEASAKSALCYETISQPQQVRCEITTSLRNRHFAAKPFRSPIAPSAKIFAAAKPPLGTRVPFRSTVPPFRSCEMAAKSLKREISNFRSQSPISQGIQESSASNGTRFGFETKKLWPFEDERAKHQRKFRSQSPISQGVSQLRNTPLAHECHFTAAQPHFAAAKWAAKMAPGCEMISQPHSYPLPNPPCAAKMAFCYQMIFKLPNGYEMISKLQNGYEMIFKLRNGLRKCPLAAK</sequence>
<gene>
    <name evidence="2" type="ORF">CK203_065961</name>
</gene>
<accession>A0A438FNG6</accession>
<evidence type="ECO:0000313" key="3">
    <source>
        <dbReference type="Proteomes" id="UP000288805"/>
    </source>
</evidence>
<name>A0A438FNG6_VITVI</name>
<feature type="compositionally biased region" description="Basic and acidic residues" evidence="1">
    <location>
        <begin position="255"/>
        <end position="268"/>
    </location>
</feature>
<dbReference type="AlphaFoldDB" id="A0A438FNG6"/>
<proteinExistence type="predicted"/>
<protein>
    <submittedName>
        <fullName evidence="2">Uncharacterized protein</fullName>
    </submittedName>
</protein>
<reference evidence="2 3" key="1">
    <citation type="journal article" date="2018" name="PLoS Genet.">
        <title>Population sequencing reveals clonal diversity and ancestral inbreeding in the grapevine cultivar Chardonnay.</title>
        <authorList>
            <person name="Roach M.J."/>
            <person name="Johnson D.L."/>
            <person name="Bohlmann J."/>
            <person name="van Vuuren H.J."/>
            <person name="Jones S.J."/>
            <person name="Pretorius I.S."/>
            <person name="Schmidt S.A."/>
            <person name="Borneman A.R."/>
        </authorList>
    </citation>
    <scope>NUCLEOTIDE SEQUENCE [LARGE SCALE GENOMIC DNA]</scope>
    <source>
        <strain evidence="3">cv. Chardonnay</strain>
        <tissue evidence="2">Leaf</tissue>
    </source>
</reference>
<feature type="compositionally biased region" description="Basic residues" evidence="1">
    <location>
        <begin position="269"/>
        <end position="283"/>
    </location>
</feature>
<comment type="caution">
    <text evidence="2">The sequence shown here is derived from an EMBL/GenBank/DDBJ whole genome shotgun (WGS) entry which is preliminary data.</text>
</comment>
<dbReference type="EMBL" id="QGNW01000837">
    <property type="protein sequence ID" value="RVW61500.1"/>
    <property type="molecule type" value="Genomic_DNA"/>
</dbReference>
<dbReference type="Proteomes" id="UP000288805">
    <property type="component" value="Unassembled WGS sequence"/>
</dbReference>
<evidence type="ECO:0000313" key="2">
    <source>
        <dbReference type="EMBL" id="RVW61500.1"/>
    </source>
</evidence>
<organism evidence="2 3">
    <name type="scientific">Vitis vinifera</name>
    <name type="common">Grape</name>
    <dbReference type="NCBI Taxonomy" id="29760"/>
    <lineage>
        <taxon>Eukaryota</taxon>
        <taxon>Viridiplantae</taxon>
        <taxon>Streptophyta</taxon>
        <taxon>Embryophyta</taxon>
        <taxon>Tracheophyta</taxon>
        <taxon>Spermatophyta</taxon>
        <taxon>Magnoliopsida</taxon>
        <taxon>eudicotyledons</taxon>
        <taxon>Gunneridae</taxon>
        <taxon>Pentapetalae</taxon>
        <taxon>rosids</taxon>
        <taxon>Vitales</taxon>
        <taxon>Vitaceae</taxon>
        <taxon>Viteae</taxon>
        <taxon>Vitis</taxon>
    </lineage>
</organism>
<feature type="region of interest" description="Disordered" evidence="1">
    <location>
        <begin position="255"/>
        <end position="283"/>
    </location>
</feature>
<evidence type="ECO:0000256" key="1">
    <source>
        <dbReference type="SAM" id="MobiDB-lite"/>
    </source>
</evidence>